<dbReference type="EMBL" id="JACXVP010000001">
    <property type="protein sequence ID" value="KAG5632729.1"/>
    <property type="molecule type" value="Genomic_DNA"/>
</dbReference>
<keyword evidence="2" id="KW-1185">Reference proteome</keyword>
<comment type="caution">
    <text evidence="1">The sequence shown here is derived from an EMBL/GenBank/DDBJ whole genome shotgun (WGS) entry which is preliminary data.</text>
</comment>
<name>A0A9J6B7T5_SOLCO</name>
<sequence>MHDEWRWNAMVPLYKTRVISSCNNYGGIKLLSHTMKIWERVVEMRVRRGCPFTRIGLDSCGAVGGRSHSSYRGGRKI</sequence>
<reference evidence="1 2" key="1">
    <citation type="submission" date="2020-09" db="EMBL/GenBank/DDBJ databases">
        <title>De no assembly of potato wild relative species, Solanum commersonii.</title>
        <authorList>
            <person name="Cho K."/>
        </authorList>
    </citation>
    <scope>NUCLEOTIDE SEQUENCE [LARGE SCALE GENOMIC DNA]</scope>
    <source>
        <strain evidence="1">LZ3.2</strain>
        <tissue evidence="1">Leaf</tissue>
    </source>
</reference>
<dbReference type="AlphaFoldDB" id="A0A9J6B7T5"/>
<gene>
    <name evidence="1" type="ORF">H5410_004446</name>
</gene>
<dbReference type="Proteomes" id="UP000824120">
    <property type="component" value="Chromosome 1"/>
</dbReference>
<evidence type="ECO:0000313" key="1">
    <source>
        <dbReference type="EMBL" id="KAG5632729.1"/>
    </source>
</evidence>
<organism evidence="1 2">
    <name type="scientific">Solanum commersonii</name>
    <name type="common">Commerson's wild potato</name>
    <name type="synonym">Commerson's nightshade</name>
    <dbReference type="NCBI Taxonomy" id="4109"/>
    <lineage>
        <taxon>Eukaryota</taxon>
        <taxon>Viridiplantae</taxon>
        <taxon>Streptophyta</taxon>
        <taxon>Embryophyta</taxon>
        <taxon>Tracheophyta</taxon>
        <taxon>Spermatophyta</taxon>
        <taxon>Magnoliopsida</taxon>
        <taxon>eudicotyledons</taxon>
        <taxon>Gunneridae</taxon>
        <taxon>Pentapetalae</taxon>
        <taxon>asterids</taxon>
        <taxon>lamiids</taxon>
        <taxon>Solanales</taxon>
        <taxon>Solanaceae</taxon>
        <taxon>Solanoideae</taxon>
        <taxon>Solaneae</taxon>
        <taxon>Solanum</taxon>
    </lineage>
</organism>
<dbReference type="OrthoDB" id="1303474at2759"/>
<proteinExistence type="predicted"/>
<evidence type="ECO:0000313" key="2">
    <source>
        <dbReference type="Proteomes" id="UP000824120"/>
    </source>
</evidence>
<accession>A0A9J6B7T5</accession>
<protein>
    <submittedName>
        <fullName evidence="1">Uncharacterized protein</fullName>
    </submittedName>
</protein>